<proteinExistence type="inferred from homology"/>
<feature type="transmembrane region" description="Helical" evidence="9">
    <location>
        <begin position="957"/>
        <end position="977"/>
    </location>
</feature>
<feature type="transmembrane region" description="Helical" evidence="9">
    <location>
        <begin position="913"/>
        <end position="936"/>
    </location>
</feature>
<evidence type="ECO:0000256" key="8">
    <source>
        <dbReference type="SAM" id="MobiDB-lite"/>
    </source>
</evidence>
<dbReference type="NCBIfam" id="TIGR00914">
    <property type="entry name" value="2A0601"/>
    <property type="match status" value="1"/>
</dbReference>
<evidence type="ECO:0000256" key="9">
    <source>
        <dbReference type="SAM" id="Phobius"/>
    </source>
</evidence>
<name>A0ABT5DVV5_9BACT</name>
<feature type="transmembrane region" description="Helical" evidence="9">
    <location>
        <begin position="862"/>
        <end position="881"/>
    </location>
</feature>
<keyword evidence="4" id="KW-1003">Cell membrane</keyword>
<gene>
    <name evidence="10" type="ORF">POL25_06595</name>
</gene>
<dbReference type="PANTHER" id="PTHR32063">
    <property type="match status" value="1"/>
</dbReference>
<keyword evidence="11" id="KW-1185">Reference proteome</keyword>
<evidence type="ECO:0000256" key="6">
    <source>
        <dbReference type="ARBA" id="ARBA00022989"/>
    </source>
</evidence>
<feature type="transmembrane region" description="Helical" evidence="9">
    <location>
        <begin position="334"/>
        <end position="353"/>
    </location>
</feature>
<comment type="caution">
    <text evidence="10">The sequence shown here is derived from an EMBL/GenBank/DDBJ whole genome shotgun (WGS) entry which is preliminary data.</text>
</comment>
<keyword evidence="6 9" id="KW-1133">Transmembrane helix</keyword>
<dbReference type="Gene3D" id="1.20.1640.10">
    <property type="entry name" value="Multidrug efflux transporter AcrB transmembrane domain"/>
    <property type="match status" value="2"/>
</dbReference>
<dbReference type="InterPro" id="IPR001036">
    <property type="entry name" value="Acrflvin-R"/>
</dbReference>
<feature type="transmembrane region" description="Helical" evidence="9">
    <location>
        <begin position="467"/>
        <end position="493"/>
    </location>
</feature>
<dbReference type="InterPro" id="IPR027463">
    <property type="entry name" value="AcrB_DN_DC_subdom"/>
</dbReference>
<protein>
    <submittedName>
        <fullName evidence="10">CusA/CzcA family heavy metal efflux RND transporter</fullName>
    </submittedName>
</protein>
<evidence type="ECO:0000256" key="1">
    <source>
        <dbReference type="ARBA" id="ARBA00004651"/>
    </source>
</evidence>
<dbReference type="Gene3D" id="3.30.70.1430">
    <property type="entry name" value="Multidrug efflux transporter AcrB pore domain"/>
    <property type="match status" value="2"/>
</dbReference>
<feature type="transmembrane region" description="Helical" evidence="9">
    <location>
        <begin position="989"/>
        <end position="1015"/>
    </location>
</feature>
<evidence type="ECO:0000256" key="5">
    <source>
        <dbReference type="ARBA" id="ARBA00022692"/>
    </source>
</evidence>
<dbReference type="Proteomes" id="UP001221686">
    <property type="component" value="Unassembled WGS sequence"/>
</dbReference>
<evidence type="ECO:0000256" key="7">
    <source>
        <dbReference type="ARBA" id="ARBA00023136"/>
    </source>
</evidence>
<reference evidence="10 11" key="1">
    <citation type="submission" date="2022-11" db="EMBL/GenBank/DDBJ databases">
        <title>Minimal conservation of predation-associated metabolite biosynthetic gene clusters underscores biosynthetic potential of Myxococcota including descriptions for ten novel species: Archangium lansinium sp. nov., Myxococcus landrumus sp. nov., Nannocystis bai.</title>
        <authorList>
            <person name="Ahearne A."/>
            <person name="Stevens C."/>
            <person name="Dowd S."/>
        </authorList>
    </citation>
    <scope>NUCLEOTIDE SEQUENCE [LARGE SCALE GENOMIC DNA]</scope>
    <source>
        <strain evidence="10 11">BB15-2</strain>
    </source>
</reference>
<evidence type="ECO:0000256" key="2">
    <source>
        <dbReference type="ARBA" id="ARBA00010942"/>
    </source>
</evidence>
<dbReference type="Gene3D" id="3.30.70.1320">
    <property type="entry name" value="Multidrug efflux transporter AcrB pore domain like"/>
    <property type="match status" value="1"/>
</dbReference>
<keyword evidence="7 9" id="KW-0472">Membrane</keyword>
<sequence>MLTRLPTLALRFRLAVLFAAVLWIAAGTYALLTLKIEAYPDVSDTQVVVVTTLPGYAAEEVEQLVTVPIERALGSVPHVIGRRSRTIFGLSVVELTFDDRIDDLVARQVVLEKLRDADLPPGVSSSLGPMSSAIGEMYRYHLVSDTLTPMRLRTLQDWVVAPRLLQAPGVADVVTFGGEVRQYQVELDPLALEKYHLSIEDIDGAIEDNNANAGGGVIDNGQQAIAVRSVGQLQSAEDIASTLVGVDDGVPIFVRDVATVRIGAAPPTGIFGIDATQGGVEGLVLMRRWENPSEVLAGIHARVDALNAGEELAGARIVGFYDRSEMVGRTLRTVSRTLAEGVSIVVLVLVFLLGSVRAALLTALTIPMSLLFAFVCMKLAGVAANLLSLGALDFGIIVDGTLVMVEALVHRLQRRPDPGAPATVAELDEAACATARPIVFSLAIIIAAYLPLFMLQRIERRLFTPMAFTVSTALLGSLLLCLTLTPVLASYLFRRRVRIRDSRVMKASARAYERWIGRLVRRARLVVIVAALATVAALVVLGRRVGTEFLPQLDEGSIWIRCNLPPGLSLFKSAEVASTIRALVLQSPEVRLVSSQTGRNDSGTDPYGPNRNELLVALQPYDTWPKGQIKADLVEALAARLRAAIPGATFSFTQPILDNATEAATGSSADLAIIIRGPDLGELRRLAVQSREVVAGIPGAADTAIEQEAGQEQLRLRLRRADMARHGVDVRDVQQLVSLAIGGRPIDTVYEGSRRFAVALRFIPEARASGDAIGRLLITPHRGGRVPLAEVADIEVVEGATIIARRENHRQVTVRTNIRGRDQGSFVAEAQARLRAALQLPPGYQLEWGGQFENLERARRRLVVILPLTLGIIVSLLFFAFRSLRWALLVLACVPFSLLGGVFALWLRGIHLSVSAAVGMVSLFGVAVMSGVLLVESIRTAEADTAAESAVRGATRALRPLLLMILVALLGMVPAARATGIGSDVQRPLATVVVGGLLSTLFLTLLVLPCAASLVPRTRAGKRQGGASDMSHATCKDGHSPSDMSAPGP</sequence>
<feature type="region of interest" description="Disordered" evidence="8">
    <location>
        <begin position="1021"/>
        <end position="1049"/>
    </location>
</feature>
<dbReference type="SUPFAM" id="SSF82866">
    <property type="entry name" value="Multidrug efflux transporter AcrB transmembrane domain"/>
    <property type="match status" value="2"/>
</dbReference>
<comment type="similarity">
    <text evidence="2">Belongs to the resistance-nodulation-cell division (RND) (TC 2.A.6) family.</text>
</comment>
<evidence type="ECO:0000313" key="10">
    <source>
        <dbReference type="EMBL" id="MDC0716552.1"/>
    </source>
</evidence>
<organism evidence="10 11">
    <name type="scientific">Nannocystis bainbridge</name>
    <dbReference type="NCBI Taxonomy" id="2995303"/>
    <lineage>
        <taxon>Bacteria</taxon>
        <taxon>Pseudomonadati</taxon>
        <taxon>Myxococcota</taxon>
        <taxon>Polyangia</taxon>
        <taxon>Nannocystales</taxon>
        <taxon>Nannocystaceae</taxon>
        <taxon>Nannocystis</taxon>
    </lineage>
</organism>
<dbReference type="SUPFAM" id="SSF82693">
    <property type="entry name" value="Multidrug efflux transporter AcrB pore domain, PN1, PN2, PC1 and PC2 subdomains"/>
    <property type="match status" value="3"/>
</dbReference>
<evidence type="ECO:0000256" key="4">
    <source>
        <dbReference type="ARBA" id="ARBA00022475"/>
    </source>
</evidence>
<dbReference type="SUPFAM" id="SSF82714">
    <property type="entry name" value="Multidrug efflux transporter AcrB TolC docking domain, DN and DC subdomains"/>
    <property type="match status" value="2"/>
</dbReference>
<accession>A0ABT5DVV5</accession>
<feature type="transmembrane region" description="Helical" evidence="9">
    <location>
        <begin position="888"/>
        <end position="907"/>
    </location>
</feature>
<dbReference type="InterPro" id="IPR004763">
    <property type="entry name" value="CusA-like"/>
</dbReference>
<keyword evidence="5 9" id="KW-0812">Transmembrane</keyword>
<dbReference type="Gene3D" id="3.30.70.1440">
    <property type="entry name" value="Multidrug efflux transporter AcrB pore domain"/>
    <property type="match status" value="1"/>
</dbReference>
<feature type="transmembrane region" description="Helical" evidence="9">
    <location>
        <begin position="438"/>
        <end position="455"/>
    </location>
</feature>
<keyword evidence="3" id="KW-0813">Transport</keyword>
<evidence type="ECO:0000313" key="11">
    <source>
        <dbReference type="Proteomes" id="UP001221686"/>
    </source>
</evidence>
<feature type="transmembrane region" description="Helical" evidence="9">
    <location>
        <begin position="523"/>
        <end position="542"/>
    </location>
</feature>
<evidence type="ECO:0000256" key="3">
    <source>
        <dbReference type="ARBA" id="ARBA00022448"/>
    </source>
</evidence>
<dbReference type="Pfam" id="PF00873">
    <property type="entry name" value="ACR_tran"/>
    <property type="match status" value="1"/>
</dbReference>
<dbReference type="PRINTS" id="PR00702">
    <property type="entry name" value="ACRIFLAVINRP"/>
</dbReference>
<dbReference type="PANTHER" id="PTHR32063:SF17">
    <property type="entry name" value="CATION EFFLUX SYSTEM PROTEIN"/>
    <property type="match status" value="1"/>
</dbReference>
<dbReference type="RefSeq" id="WP_272085044.1">
    <property type="nucleotide sequence ID" value="NZ_JAQNDL010000001.1"/>
</dbReference>
<dbReference type="Gene3D" id="3.30.2090.10">
    <property type="entry name" value="Multidrug efflux transporter AcrB TolC docking domain, DN and DC subdomains"/>
    <property type="match status" value="2"/>
</dbReference>
<dbReference type="EMBL" id="JAQNDL010000001">
    <property type="protein sequence ID" value="MDC0716552.1"/>
    <property type="molecule type" value="Genomic_DNA"/>
</dbReference>
<comment type="subcellular location">
    <subcellularLocation>
        <location evidence="1">Cell membrane</location>
        <topology evidence="1">Multi-pass membrane protein</topology>
    </subcellularLocation>
</comment>